<reference evidence="2 4" key="2">
    <citation type="submission" date="2019-03" db="EMBL/GenBank/DDBJ databases">
        <title>Efficiently degradation of phenoxyalkanoic acid herbicides by Cupriavidus oxalaticus strain X32.</title>
        <authorList>
            <person name="Sheng X."/>
        </authorList>
    </citation>
    <scope>NUCLEOTIDE SEQUENCE [LARGE SCALE GENOMIC DNA]</scope>
    <source>
        <strain evidence="2 4">X32</strain>
    </source>
</reference>
<organism evidence="2 4">
    <name type="scientific">Cupriavidus oxalaticus</name>
    <dbReference type="NCBI Taxonomy" id="96344"/>
    <lineage>
        <taxon>Bacteria</taxon>
        <taxon>Pseudomonadati</taxon>
        <taxon>Pseudomonadota</taxon>
        <taxon>Betaproteobacteria</taxon>
        <taxon>Burkholderiales</taxon>
        <taxon>Burkholderiaceae</taxon>
        <taxon>Cupriavidus</taxon>
    </lineage>
</organism>
<sequence>MSKDDRKKARQEALRREGWELKNHLQDVEYDAVSDILDEMEACGIDDDTVQDMRFFLHDILKGVVTEVVEAMTGPQRPIQRTPSKGEREHRMTPAKVTDWRKRIVAAYHRMKTASPSRRVSMEAAIRAAIAQAEDDGVQPFSAKVLREQVMAIEPWPPS</sequence>
<name>A0A4P7LAN6_9BURK</name>
<evidence type="ECO:0000313" key="2">
    <source>
        <dbReference type="EMBL" id="QBY52535.1"/>
    </source>
</evidence>
<dbReference type="AlphaFoldDB" id="A0A4P7LAN6"/>
<evidence type="ECO:0000256" key="1">
    <source>
        <dbReference type="SAM" id="MobiDB-lite"/>
    </source>
</evidence>
<dbReference type="EMBL" id="CP038635">
    <property type="protein sequence ID" value="QBY52535.1"/>
    <property type="molecule type" value="Genomic_DNA"/>
</dbReference>
<evidence type="ECO:0000313" key="4">
    <source>
        <dbReference type="Proteomes" id="UP000295294"/>
    </source>
</evidence>
<evidence type="ECO:0000313" key="5">
    <source>
        <dbReference type="Proteomes" id="UP000325743"/>
    </source>
</evidence>
<dbReference type="Proteomes" id="UP000295294">
    <property type="component" value="Chromosome 2"/>
</dbReference>
<feature type="compositionally biased region" description="Basic and acidic residues" evidence="1">
    <location>
        <begin position="84"/>
        <end position="95"/>
    </location>
</feature>
<evidence type="ECO:0000313" key="3">
    <source>
        <dbReference type="EMBL" id="QEZ46011.1"/>
    </source>
</evidence>
<proteinExistence type="predicted"/>
<dbReference type="KEGG" id="cox:E0W60_15200"/>
<accession>A0A4P7LAN6</accession>
<reference evidence="3 5" key="1">
    <citation type="submission" date="2018-09" db="EMBL/GenBank/DDBJ databases">
        <title>Complete genome sequence of Cupriavidus oxalaticus T2, a bacterium capable of phenol tolerance and degradation.</title>
        <authorList>
            <person name="Yan J."/>
        </authorList>
    </citation>
    <scope>NUCLEOTIDE SEQUENCE [LARGE SCALE GENOMIC DNA]</scope>
    <source>
        <strain evidence="3 5">T2</strain>
    </source>
</reference>
<protein>
    <submittedName>
        <fullName evidence="2">Uncharacterized protein</fullName>
    </submittedName>
</protein>
<gene>
    <name evidence="3" type="ORF">D2917_17080</name>
    <name evidence="2" type="ORF">E0W60_15200</name>
</gene>
<dbReference type="Proteomes" id="UP000325743">
    <property type="component" value="Chromosome 2"/>
</dbReference>
<dbReference type="RefSeq" id="WP_135704857.1">
    <property type="nucleotide sequence ID" value="NZ_CP032519.1"/>
</dbReference>
<feature type="region of interest" description="Disordered" evidence="1">
    <location>
        <begin position="76"/>
        <end position="95"/>
    </location>
</feature>
<dbReference type="EMBL" id="CP032519">
    <property type="protein sequence ID" value="QEZ46011.1"/>
    <property type="molecule type" value="Genomic_DNA"/>
</dbReference>